<organism evidence="1 2">
    <name type="scientific">Agrobacterium vitis</name>
    <name type="common">Rhizobium vitis</name>
    <dbReference type="NCBI Taxonomy" id="373"/>
    <lineage>
        <taxon>Bacteria</taxon>
        <taxon>Pseudomonadati</taxon>
        <taxon>Pseudomonadota</taxon>
        <taxon>Alphaproteobacteria</taxon>
        <taxon>Hyphomicrobiales</taxon>
        <taxon>Rhizobiaceae</taxon>
        <taxon>Rhizobium/Agrobacterium group</taxon>
        <taxon>Agrobacterium</taxon>
    </lineage>
</organism>
<sequence length="81" mass="8890">MVDPAVTRCLVIYLRCGGADPQLSPWLEGHNYSDPINYWVQVAFGADLATNRSGDGLANVAAARPPMEVRVVSYSTMHFYS</sequence>
<protein>
    <submittedName>
        <fullName evidence="1">Uncharacterized protein</fullName>
    </submittedName>
</protein>
<dbReference type="Proteomes" id="UP000436911">
    <property type="component" value="Unassembled WGS sequence"/>
</dbReference>
<proteinExistence type="predicted"/>
<dbReference type="AlphaFoldDB" id="A0A7J4X0I8"/>
<gene>
    <name evidence="1" type="ORF">DXT89_21335</name>
</gene>
<comment type="caution">
    <text evidence="1">The sequence shown here is derived from an EMBL/GenBank/DDBJ whole genome shotgun (WGS) entry which is preliminary data.</text>
</comment>
<dbReference type="RefSeq" id="WP_149916874.1">
    <property type="nucleotide sequence ID" value="NZ_CP055267.1"/>
</dbReference>
<accession>A0A7J4X0I8</accession>
<dbReference type="EMBL" id="QUSG01000018">
    <property type="protein sequence ID" value="KAA3522367.1"/>
    <property type="molecule type" value="Genomic_DNA"/>
</dbReference>
<evidence type="ECO:0000313" key="1">
    <source>
        <dbReference type="EMBL" id="KAA3522367.1"/>
    </source>
</evidence>
<evidence type="ECO:0000313" key="2">
    <source>
        <dbReference type="Proteomes" id="UP000436911"/>
    </source>
</evidence>
<name>A0A7J4X0I8_AGRVI</name>
<reference evidence="1 2" key="1">
    <citation type="submission" date="2018-08" db="EMBL/GenBank/DDBJ databases">
        <title>Genome sequencing of Agrobacterium vitis strain ICMP 10754.</title>
        <authorList>
            <person name="Visnovsky S.B."/>
            <person name="Pitman A.R."/>
        </authorList>
    </citation>
    <scope>NUCLEOTIDE SEQUENCE [LARGE SCALE GENOMIC DNA]</scope>
    <source>
        <strain evidence="1 2">ICMP 10754</strain>
    </source>
</reference>